<gene>
    <name evidence="1" type="ORF">Cgig2_015282</name>
</gene>
<keyword evidence="2" id="KW-1185">Reference proteome</keyword>
<evidence type="ECO:0000313" key="1">
    <source>
        <dbReference type="EMBL" id="KAJ8438355.1"/>
    </source>
</evidence>
<dbReference type="OrthoDB" id="1461560at2759"/>
<dbReference type="EMBL" id="JAKOGI010000257">
    <property type="protein sequence ID" value="KAJ8438355.1"/>
    <property type="molecule type" value="Genomic_DNA"/>
</dbReference>
<comment type="caution">
    <text evidence="1">The sequence shown here is derived from an EMBL/GenBank/DDBJ whole genome shotgun (WGS) entry which is preliminary data.</text>
</comment>
<organism evidence="1 2">
    <name type="scientific">Carnegiea gigantea</name>
    <dbReference type="NCBI Taxonomy" id="171969"/>
    <lineage>
        <taxon>Eukaryota</taxon>
        <taxon>Viridiplantae</taxon>
        <taxon>Streptophyta</taxon>
        <taxon>Embryophyta</taxon>
        <taxon>Tracheophyta</taxon>
        <taxon>Spermatophyta</taxon>
        <taxon>Magnoliopsida</taxon>
        <taxon>eudicotyledons</taxon>
        <taxon>Gunneridae</taxon>
        <taxon>Pentapetalae</taxon>
        <taxon>Caryophyllales</taxon>
        <taxon>Cactineae</taxon>
        <taxon>Cactaceae</taxon>
        <taxon>Cactoideae</taxon>
        <taxon>Echinocereeae</taxon>
        <taxon>Carnegiea</taxon>
    </lineage>
</organism>
<accession>A0A9Q1K8J7</accession>
<evidence type="ECO:0000313" key="2">
    <source>
        <dbReference type="Proteomes" id="UP001153076"/>
    </source>
</evidence>
<protein>
    <submittedName>
        <fullName evidence="1">Uncharacterized protein</fullName>
    </submittedName>
</protein>
<reference evidence="1" key="1">
    <citation type="submission" date="2022-04" db="EMBL/GenBank/DDBJ databases">
        <title>Carnegiea gigantea Genome sequencing and assembly v2.</title>
        <authorList>
            <person name="Copetti D."/>
            <person name="Sanderson M.J."/>
            <person name="Burquez A."/>
            <person name="Wojciechowski M.F."/>
        </authorList>
    </citation>
    <scope>NUCLEOTIDE SEQUENCE</scope>
    <source>
        <strain evidence="1">SGP5-SGP5p</strain>
        <tissue evidence="1">Aerial part</tissue>
    </source>
</reference>
<dbReference type="AlphaFoldDB" id="A0A9Q1K8J7"/>
<sequence length="232" mass="26497">MGSLPKIGAIGQDVVPEADYAYVEEALTSPLCIKCISAPKISGTLWSKLGREDITGEIEYRSSTILCYVLGANPLFGLIDEYAKLIGLTRLLPPGKRYSWLDLTSFKIRKQFLPGHTRDKTMLHYARLLIEVKLDGKFLKFVGYVNEYDIVWHILQLVLRINRRRMLQDISSYHAFIGMVKQVVRQIKNGSKLAALMGVLKALKEEKPLKSLNREKYANIHNQQLIHRTQLK</sequence>
<dbReference type="Proteomes" id="UP001153076">
    <property type="component" value="Unassembled WGS sequence"/>
</dbReference>
<proteinExistence type="predicted"/>
<name>A0A9Q1K8J7_9CARY</name>